<organism evidence="2 3">
    <name type="scientific">Durusdinium trenchii</name>
    <dbReference type="NCBI Taxonomy" id="1381693"/>
    <lineage>
        <taxon>Eukaryota</taxon>
        <taxon>Sar</taxon>
        <taxon>Alveolata</taxon>
        <taxon>Dinophyceae</taxon>
        <taxon>Suessiales</taxon>
        <taxon>Symbiodiniaceae</taxon>
        <taxon>Durusdinium</taxon>
    </lineage>
</organism>
<evidence type="ECO:0000256" key="1">
    <source>
        <dbReference type="SAM" id="MobiDB-lite"/>
    </source>
</evidence>
<name>A0ABP0R4L3_9DINO</name>
<protein>
    <submittedName>
        <fullName evidence="2">Uncharacterized protein</fullName>
    </submittedName>
</protein>
<gene>
    <name evidence="2" type="ORF">CCMP2556_LOCUS45168</name>
</gene>
<comment type="caution">
    <text evidence="2">The sequence shown here is derived from an EMBL/GenBank/DDBJ whole genome shotgun (WGS) entry which is preliminary data.</text>
</comment>
<evidence type="ECO:0000313" key="2">
    <source>
        <dbReference type="EMBL" id="CAK9094733.1"/>
    </source>
</evidence>
<evidence type="ECO:0000313" key="3">
    <source>
        <dbReference type="Proteomes" id="UP001642484"/>
    </source>
</evidence>
<dbReference type="Proteomes" id="UP001642484">
    <property type="component" value="Unassembled WGS sequence"/>
</dbReference>
<accession>A0ABP0R4L3</accession>
<feature type="region of interest" description="Disordered" evidence="1">
    <location>
        <begin position="54"/>
        <end position="97"/>
    </location>
</feature>
<sequence length="759" mass="83880">MAPTKHPSAWRLNKAEQATVEDDLRTWEASLSADVSLEEKSRLREDERKRLTRLVQQAKHDQSLVKQSKAGAKNKAKAKAAPSDLPEAEAAGGAPDPGCNQDYYERLKQDLAVIYKELGADLTEIQPTPIAAKVGEKSGIQDGCATCFTQFSDVYDLSKAQVALQCHGSYISSCNLFWLDCWKNPAPGVPLNRVRVSQLADFYFPEGRQNNFFHKLLEVQVDSSGLTDKPSGLVVITPLEICHAIFLKAAADLSKPGTTAACKAAWKEALMLEADVWVHALNKRQLVQQEHESLTRTAWQNAAELYHLQALMEKLEGRKLSDQEVVQLLKNKHLMTAQKGTGHSAVDASNYCEWNFTAAKTIVTKLQSDQVITEIVNKQENLKGSDSCFNSLVKLEKLAQRPSCLASRRFIFQLIADLLCHGVIRDDDLSKKDMIGSANNPGTIHLYEFKWRCLSYILDIMSVQAKLKDADRVLLKEHLRDPVETRSNTVDNIGWQGSLTKSSLEALTFIQDVVCLKQYDNILRQGAKPNSHPEILNEMETIQEAWTRVVALQAMELVDEDGEGTAAEAETADGLLKLARKTPNALPKGSPQYWKAIANQTVRMYCAFVTEANSAAGMTAAVEKENLPRGEAGKSCILCHLDTRLLGESTGPGCQDGLRKVWRPDETLVQKLLGSTLIGLGAQQDKSGKCTCPGEAVLAAVFDPLNILPKGFLKDSSSQTMWLCFNEVGTNFGKFETRCSLESDCHFVIVDHILPGKHS</sequence>
<keyword evidence="3" id="KW-1185">Reference proteome</keyword>
<dbReference type="EMBL" id="CAXAMN010025372">
    <property type="protein sequence ID" value="CAK9094733.1"/>
    <property type="molecule type" value="Genomic_DNA"/>
</dbReference>
<reference evidence="2 3" key="1">
    <citation type="submission" date="2024-02" db="EMBL/GenBank/DDBJ databases">
        <authorList>
            <person name="Chen Y."/>
            <person name="Shah S."/>
            <person name="Dougan E. K."/>
            <person name="Thang M."/>
            <person name="Chan C."/>
        </authorList>
    </citation>
    <scope>NUCLEOTIDE SEQUENCE [LARGE SCALE GENOMIC DNA]</scope>
</reference>
<proteinExistence type="predicted"/>